<dbReference type="InterPro" id="IPR019576">
    <property type="entry name" value="Pyridoxamine_oxidase_dimer_C"/>
</dbReference>
<dbReference type="InterPro" id="IPR012349">
    <property type="entry name" value="Split_barrel_FMN-bd"/>
</dbReference>
<dbReference type="SUPFAM" id="SSF50475">
    <property type="entry name" value="FMN-binding split barrel"/>
    <property type="match status" value="1"/>
</dbReference>
<keyword evidence="7" id="KW-0560">Oxidoreductase</keyword>
<comment type="cofactor">
    <cofactor evidence="1">
        <name>FMN</name>
        <dbReference type="ChEBI" id="CHEBI:58210"/>
    </cofactor>
</comment>
<evidence type="ECO:0000256" key="6">
    <source>
        <dbReference type="ARBA" id="ARBA00022643"/>
    </source>
</evidence>
<proteinExistence type="predicted"/>
<dbReference type="InterPro" id="IPR000659">
    <property type="entry name" value="Pyridox_Oxase"/>
</dbReference>
<accession>A0AAE8N3Y7</accession>
<evidence type="ECO:0000259" key="8">
    <source>
        <dbReference type="Pfam" id="PF01243"/>
    </source>
</evidence>
<comment type="pathway">
    <text evidence="3">Cofactor metabolism; pyridoxal 5'-phosphate salvage; pyridoxal 5'-phosphate from pyridoxine 5'-phosphate: step 1/1.</text>
</comment>
<feature type="domain" description="Pyridoxamine 5'-phosphate oxidase N-terminal" evidence="8">
    <location>
        <begin position="42"/>
        <end position="167"/>
    </location>
</feature>
<dbReference type="GO" id="GO:0008615">
    <property type="term" value="P:pyridoxine biosynthetic process"/>
    <property type="evidence" value="ECO:0007669"/>
    <property type="project" value="InterPro"/>
</dbReference>
<evidence type="ECO:0000259" key="9">
    <source>
        <dbReference type="Pfam" id="PF10590"/>
    </source>
</evidence>
<evidence type="ECO:0000256" key="7">
    <source>
        <dbReference type="ARBA" id="ARBA00023002"/>
    </source>
</evidence>
<dbReference type="Pfam" id="PF01243">
    <property type="entry name" value="PNPOx_N"/>
    <property type="match status" value="1"/>
</dbReference>
<gene>
    <name evidence="10" type="ORF">DNG_07092</name>
</gene>
<organism evidence="10 11">
    <name type="scientific">Cephalotrichum gorgonifer</name>
    <dbReference type="NCBI Taxonomy" id="2041049"/>
    <lineage>
        <taxon>Eukaryota</taxon>
        <taxon>Fungi</taxon>
        <taxon>Dikarya</taxon>
        <taxon>Ascomycota</taxon>
        <taxon>Pezizomycotina</taxon>
        <taxon>Sordariomycetes</taxon>
        <taxon>Hypocreomycetidae</taxon>
        <taxon>Microascales</taxon>
        <taxon>Microascaceae</taxon>
        <taxon>Cephalotrichum</taxon>
    </lineage>
</organism>
<dbReference type="EMBL" id="ONZQ02000010">
    <property type="protein sequence ID" value="SPO04407.1"/>
    <property type="molecule type" value="Genomic_DNA"/>
</dbReference>
<evidence type="ECO:0000313" key="10">
    <source>
        <dbReference type="EMBL" id="SPO04407.1"/>
    </source>
</evidence>
<comment type="pathway">
    <text evidence="2">Cofactor metabolism; pyridoxal 5'-phosphate salvage; pyridoxal 5'-phosphate from pyridoxamine 5'-phosphate: step 1/1.</text>
</comment>
<evidence type="ECO:0000256" key="4">
    <source>
        <dbReference type="ARBA" id="ARBA00012801"/>
    </source>
</evidence>
<dbReference type="GO" id="GO:0010181">
    <property type="term" value="F:FMN binding"/>
    <property type="evidence" value="ECO:0007669"/>
    <property type="project" value="InterPro"/>
</dbReference>
<protein>
    <recommendedName>
        <fullName evidence="4">pyridoxal 5'-phosphate synthase</fullName>
        <ecNumber evidence="4">1.4.3.5</ecNumber>
    </recommendedName>
</protein>
<dbReference type="PANTHER" id="PTHR10851">
    <property type="entry name" value="PYRIDOXINE-5-PHOSPHATE OXIDASE"/>
    <property type="match status" value="1"/>
</dbReference>
<dbReference type="GO" id="GO:0004733">
    <property type="term" value="F:pyridoxamine phosphate oxidase activity"/>
    <property type="evidence" value="ECO:0007669"/>
    <property type="project" value="UniProtKB-EC"/>
</dbReference>
<dbReference type="Pfam" id="PF10590">
    <property type="entry name" value="PNP_phzG_C"/>
    <property type="match status" value="1"/>
</dbReference>
<evidence type="ECO:0000256" key="5">
    <source>
        <dbReference type="ARBA" id="ARBA00022630"/>
    </source>
</evidence>
<name>A0AAE8N3Y7_9PEZI</name>
<sequence length="223" mass="25137">MADSKQSIEAVLRALPSLKGPFREAHIESLPNTPHEAFRLWFDDAISENIKEPHAMTLSTVDEDGSPDARVVILKNLDSRGWHFSINIGSAKGRQITANNRVAITFYWPQLGRSVRLRGKAVMLSQEESSKSFLDRSIGAKTVAVASKQSQVLPGPDAMRDSLVEAQKVIEENPDYVLPSWKVYALDPQVVEFWQGSTDRLHQRLQYVRGEADGTWEKRNLWP</sequence>
<dbReference type="InterPro" id="IPR011576">
    <property type="entry name" value="Pyridox_Oxase_N"/>
</dbReference>
<keyword evidence="5" id="KW-0285">Flavoprotein</keyword>
<evidence type="ECO:0000256" key="2">
    <source>
        <dbReference type="ARBA" id="ARBA00004738"/>
    </source>
</evidence>
<dbReference type="PANTHER" id="PTHR10851:SF0">
    <property type="entry name" value="PYRIDOXINE-5'-PHOSPHATE OXIDASE"/>
    <property type="match status" value="1"/>
</dbReference>
<dbReference type="EC" id="1.4.3.5" evidence="4"/>
<dbReference type="Gene3D" id="2.30.110.10">
    <property type="entry name" value="Electron Transport, Fmn-binding Protein, Chain A"/>
    <property type="match status" value="1"/>
</dbReference>
<keyword evidence="6" id="KW-0288">FMN</keyword>
<evidence type="ECO:0000256" key="3">
    <source>
        <dbReference type="ARBA" id="ARBA00005037"/>
    </source>
</evidence>
<feature type="domain" description="Pyridoxine 5'-phosphate oxidase dimerisation C-terminal" evidence="9">
    <location>
        <begin position="181"/>
        <end position="223"/>
    </location>
</feature>
<evidence type="ECO:0000256" key="1">
    <source>
        <dbReference type="ARBA" id="ARBA00001917"/>
    </source>
</evidence>
<keyword evidence="11" id="KW-1185">Reference proteome</keyword>
<reference evidence="10" key="1">
    <citation type="submission" date="2018-03" db="EMBL/GenBank/DDBJ databases">
        <authorList>
            <person name="Guldener U."/>
        </authorList>
    </citation>
    <scope>NUCLEOTIDE SEQUENCE</scope>
</reference>
<dbReference type="Proteomes" id="UP001187682">
    <property type="component" value="Unassembled WGS sequence"/>
</dbReference>
<dbReference type="PIRSF" id="PIRSF000190">
    <property type="entry name" value="Pyd_amn-ph_oxd"/>
    <property type="match status" value="1"/>
</dbReference>
<dbReference type="NCBIfam" id="NF004231">
    <property type="entry name" value="PRK05679.1"/>
    <property type="match status" value="1"/>
</dbReference>
<comment type="caution">
    <text evidence="10">The sequence shown here is derived from an EMBL/GenBank/DDBJ whole genome shotgun (WGS) entry which is preliminary data.</text>
</comment>
<evidence type="ECO:0000313" key="11">
    <source>
        <dbReference type="Proteomes" id="UP001187682"/>
    </source>
</evidence>
<dbReference type="AlphaFoldDB" id="A0AAE8N3Y7"/>